<dbReference type="EMBL" id="JAQQWP010000012">
    <property type="protein sequence ID" value="KAK8092808.1"/>
    <property type="molecule type" value="Genomic_DNA"/>
</dbReference>
<evidence type="ECO:0000256" key="1">
    <source>
        <dbReference type="SAM" id="SignalP"/>
    </source>
</evidence>
<organism evidence="3 4">
    <name type="scientific">Apiospora kogelbergensis</name>
    <dbReference type="NCBI Taxonomy" id="1337665"/>
    <lineage>
        <taxon>Eukaryota</taxon>
        <taxon>Fungi</taxon>
        <taxon>Dikarya</taxon>
        <taxon>Ascomycota</taxon>
        <taxon>Pezizomycotina</taxon>
        <taxon>Sordariomycetes</taxon>
        <taxon>Xylariomycetidae</taxon>
        <taxon>Amphisphaeriales</taxon>
        <taxon>Apiosporaceae</taxon>
        <taxon>Apiospora</taxon>
    </lineage>
</organism>
<sequence>MHILDVFSFLAFLCTFIGTTIANEPPQPEAVELRRAIPDPHDMWARSDVADAHAAVQTAPPGVVDEDHPVTVNPAITFERIAATDQQSTCDTGNNNYENLTGTQGEGDGWVRECQFISGWLRNAGNYGRFNIPGAKWDKTGRDYLVLISTDLCAFGAFRTDFEPEDLKVGGVDVADLIDNSVKYFSTPNLSPPRVEADGFTYCETDVPFGWGLYNMYADQQMQYDVD</sequence>
<accession>A0AAW0QD88</accession>
<dbReference type="Proteomes" id="UP001392437">
    <property type="component" value="Unassembled WGS sequence"/>
</dbReference>
<keyword evidence="1" id="KW-0732">Signal</keyword>
<comment type="caution">
    <text evidence="3">The sequence shown here is derived from an EMBL/GenBank/DDBJ whole genome shotgun (WGS) entry which is preliminary data.</text>
</comment>
<evidence type="ECO:0000313" key="3">
    <source>
        <dbReference type="EMBL" id="KAK8092808.1"/>
    </source>
</evidence>
<evidence type="ECO:0000259" key="2">
    <source>
        <dbReference type="Pfam" id="PF14856"/>
    </source>
</evidence>
<gene>
    <name evidence="3" type="ORF">PG999_014395</name>
</gene>
<evidence type="ECO:0000313" key="4">
    <source>
        <dbReference type="Proteomes" id="UP001392437"/>
    </source>
</evidence>
<dbReference type="InterPro" id="IPR029226">
    <property type="entry name" value="Ecp2-like"/>
</dbReference>
<name>A0AAW0QD88_9PEZI</name>
<dbReference type="Pfam" id="PF14856">
    <property type="entry name" value="Hce2"/>
    <property type="match status" value="1"/>
</dbReference>
<dbReference type="AlphaFoldDB" id="A0AAW0QD88"/>
<proteinExistence type="predicted"/>
<feature type="signal peptide" evidence="1">
    <location>
        <begin position="1"/>
        <end position="22"/>
    </location>
</feature>
<feature type="chain" id="PRO_5043474755" description="Ecp2 effector protein-like domain-containing protein" evidence="1">
    <location>
        <begin position="23"/>
        <end position="227"/>
    </location>
</feature>
<feature type="domain" description="Ecp2 effector protein-like" evidence="2">
    <location>
        <begin position="98"/>
        <end position="203"/>
    </location>
</feature>
<protein>
    <recommendedName>
        <fullName evidence="2">Ecp2 effector protein-like domain-containing protein</fullName>
    </recommendedName>
</protein>
<keyword evidence="4" id="KW-1185">Reference proteome</keyword>
<reference evidence="3 4" key="1">
    <citation type="submission" date="2023-01" db="EMBL/GenBank/DDBJ databases">
        <title>Analysis of 21 Apiospora genomes using comparative genomics revels a genus with tremendous synthesis potential of carbohydrate active enzymes and secondary metabolites.</title>
        <authorList>
            <person name="Sorensen T."/>
        </authorList>
    </citation>
    <scope>NUCLEOTIDE SEQUENCE [LARGE SCALE GENOMIC DNA]</scope>
    <source>
        <strain evidence="3 4">CBS 117206</strain>
    </source>
</reference>